<organism evidence="1 2">
    <name type="scientific">Aureobasidium melanogenum</name>
    <name type="common">Aureobasidium pullulans var. melanogenum</name>
    <dbReference type="NCBI Taxonomy" id="46634"/>
    <lineage>
        <taxon>Eukaryota</taxon>
        <taxon>Fungi</taxon>
        <taxon>Dikarya</taxon>
        <taxon>Ascomycota</taxon>
        <taxon>Pezizomycotina</taxon>
        <taxon>Dothideomycetes</taxon>
        <taxon>Dothideomycetidae</taxon>
        <taxon>Dothideales</taxon>
        <taxon>Saccotheciaceae</taxon>
        <taxon>Aureobasidium</taxon>
    </lineage>
</organism>
<sequence length="508" mass="58394">MFTLCNLPPELLSRIIKYTATPLPPDPKRRVSSSYAGQQIPDGPTYAGLSYSNIVLATSPAPDIASLRSLRLVSKTFEQLSTPWLFSVVRVLPTEASAERYMKILEEERLNTHVRKVVFQTRKQPNRRGMIYSWDRDKSDDYDHPHSFFLDAMLNVARFKNLTHAELIFMTKCGSENMDNPGPEDIDFRVIVLSTFYAGLADAEKLFNVSIKSLQNITPKALMGKESTAEEIAFKNNFEVVMRRITQLGLCITVEDWDAAPENTLHQPEVHDFFGFELQEYWLGPIAAQLEYLRIYGNEEAYWGFYPAGNLPHFPALRTLILGDYSFTSEKQVQWVLSHADTLEELVLDDAMIGVAVSIAETHVDIPSRTIVYEKDHSSDPPGYQPKWRGRTLKSQVWKDPTRWHNLFSRFAEGLPKLRHFAVNHSHWDSKAYEHADALCSAVRIERYGAFSEGVWDDFASYDAEDFDWTDWREDGNEIIKFQVEEPGCEEEDWQALNEFLAELKGRR</sequence>
<evidence type="ECO:0000313" key="1">
    <source>
        <dbReference type="EMBL" id="KAH0219293.1"/>
    </source>
</evidence>
<accession>A0A9P8GGU6</accession>
<evidence type="ECO:0000313" key="2">
    <source>
        <dbReference type="Proteomes" id="UP000767238"/>
    </source>
</evidence>
<name>A0A9P8GGU6_AURME</name>
<dbReference type="AlphaFoldDB" id="A0A9P8GGU6"/>
<evidence type="ECO:0008006" key="3">
    <source>
        <dbReference type="Google" id="ProtNLM"/>
    </source>
</evidence>
<gene>
    <name evidence="1" type="ORF">KCV03_g6061</name>
</gene>
<dbReference type="PANTHER" id="PTHR42057:SF2">
    <property type="entry name" value="F-BOX DOMAIN PROTEIN (AFU_ORTHOLOGUE AFUA_4G00200)-RELATED"/>
    <property type="match status" value="1"/>
</dbReference>
<proteinExistence type="predicted"/>
<dbReference type="Proteomes" id="UP000767238">
    <property type="component" value="Unassembled WGS sequence"/>
</dbReference>
<dbReference type="PANTHER" id="PTHR42057">
    <property type="entry name" value="F-BOX DOMAIN PROTEIN (AFU_ORTHOLOGUE AFUA_4G00200)"/>
    <property type="match status" value="1"/>
</dbReference>
<reference evidence="1" key="2">
    <citation type="submission" date="2021-08" db="EMBL/GenBank/DDBJ databases">
        <authorList>
            <person name="Gostincar C."/>
            <person name="Sun X."/>
            <person name="Song Z."/>
            <person name="Gunde-Cimerman N."/>
        </authorList>
    </citation>
    <scope>NUCLEOTIDE SEQUENCE</scope>
    <source>
        <strain evidence="1">EXF-8016</strain>
    </source>
</reference>
<feature type="non-terminal residue" evidence="1">
    <location>
        <position position="508"/>
    </location>
</feature>
<dbReference type="EMBL" id="JAHFYH010000043">
    <property type="protein sequence ID" value="KAH0219293.1"/>
    <property type="molecule type" value="Genomic_DNA"/>
</dbReference>
<protein>
    <recommendedName>
        <fullName evidence="3">F-box domain-containing protein</fullName>
    </recommendedName>
</protein>
<reference evidence="1" key="1">
    <citation type="journal article" date="2021" name="J Fungi (Basel)">
        <title>Virulence traits and population genomics of the black yeast Aureobasidium melanogenum.</title>
        <authorList>
            <person name="Cernosa A."/>
            <person name="Sun X."/>
            <person name="Gostincar C."/>
            <person name="Fang C."/>
            <person name="Gunde-Cimerman N."/>
            <person name="Song Z."/>
        </authorList>
    </citation>
    <scope>NUCLEOTIDE SEQUENCE</scope>
    <source>
        <strain evidence="1">EXF-8016</strain>
    </source>
</reference>
<dbReference type="OrthoDB" id="3140657at2759"/>
<comment type="caution">
    <text evidence="1">The sequence shown here is derived from an EMBL/GenBank/DDBJ whole genome shotgun (WGS) entry which is preliminary data.</text>
</comment>